<evidence type="ECO:0000256" key="1">
    <source>
        <dbReference type="ARBA" id="ARBA00006798"/>
    </source>
</evidence>
<evidence type="ECO:0000259" key="6">
    <source>
        <dbReference type="PROSITE" id="PS51509"/>
    </source>
</evidence>
<dbReference type="PANTHER" id="PTHR11547:SF38">
    <property type="entry name" value="ARGININE KINASE 1-RELATED"/>
    <property type="match status" value="1"/>
</dbReference>
<dbReference type="PROSITE" id="PS51509">
    <property type="entry name" value="PHOSPHAGEN_KINASE_N"/>
    <property type="match status" value="1"/>
</dbReference>
<dbReference type="GO" id="GO:0005615">
    <property type="term" value="C:extracellular space"/>
    <property type="evidence" value="ECO:0007669"/>
    <property type="project" value="TreeGrafter"/>
</dbReference>
<dbReference type="EMBL" id="FPHC01000050">
    <property type="protein sequence ID" value="SFV59177.1"/>
    <property type="molecule type" value="Genomic_DNA"/>
</dbReference>
<evidence type="ECO:0000313" key="8">
    <source>
        <dbReference type="EMBL" id="SFV59177.1"/>
    </source>
</evidence>
<protein>
    <submittedName>
        <fullName evidence="8">Putative ATP:guanido phosphotransferase YacI</fullName>
        <ecNumber evidence="8">2.7.3.-</ecNumber>
    </submittedName>
</protein>
<dbReference type="GO" id="GO:0004111">
    <property type="term" value="F:creatine kinase activity"/>
    <property type="evidence" value="ECO:0007669"/>
    <property type="project" value="InterPro"/>
</dbReference>
<dbReference type="EC" id="2.7.3.-" evidence="8"/>
<dbReference type="InterPro" id="IPR022414">
    <property type="entry name" value="ATP-guanido_PTrfase_cat"/>
</dbReference>
<dbReference type="Gene3D" id="1.10.135.10">
    <property type="entry name" value="ATP:guanido phosphotransferase, N-terminal domain"/>
    <property type="match status" value="1"/>
</dbReference>
<dbReference type="FunFam" id="1.10.135.10:FF:000003">
    <property type="entry name" value="Three-domain arginine kinase"/>
    <property type="match status" value="1"/>
</dbReference>
<name>A0A1W1C0C7_9ZZZZ</name>
<gene>
    <name evidence="8" type="ORF">MNB_SV-6-1255</name>
</gene>
<keyword evidence="5" id="KW-0067">ATP-binding</keyword>
<dbReference type="InterPro" id="IPR022413">
    <property type="entry name" value="ATP-guanido_PTrfase_N"/>
</dbReference>
<dbReference type="Pfam" id="PF02807">
    <property type="entry name" value="ATP-gua_PtransN"/>
    <property type="match status" value="1"/>
</dbReference>
<evidence type="ECO:0000259" key="7">
    <source>
        <dbReference type="PROSITE" id="PS51510"/>
    </source>
</evidence>
<dbReference type="GO" id="GO:0005524">
    <property type="term" value="F:ATP binding"/>
    <property type="evidence" value="ECO:0007669"/>
    <property type="project" value="UniProtKB-KW"/>
</dbReference>
<dbReference type="AlphaFoldDB" id="A0A1W1C0C7"/>
<dbReference type="InterPro" id="IPR014746">
    <property type="entry name" value="Gln_synth/guanido_kin_cat_dom"/>
</dbReference>
<dbReference type="InterPro" id="IPR000749">
    <property type="entry name" value="ATP-guanido_PTrfase"/>
</dbReference>
<dbReference type="InterPro" id="IPR022415">
    <property type="entry name" value="ATP-guanido_PTrfase_AS"/>
</dbReference>
<dbReference type="GO" id="GO:0046314">
    <property type="term" value="P:phosphocreatine biosynthetic process"/>
    <property type="evidence" value="ECO:0007669"/>
    <property type="project" value="InterPro"/>
</dbReference>
<organism evidence="8">
    <name type="scientific">hydrothermal vent metagenome</name>
    <dbReference type="NCBI Taxonomy" id="652676"/>
    <lineage>
        <taxon>unclassified sequences</taxon>
        <taxon>metagenomes</taxon>
        <taxon>ecological metagenomes</taxon>
    </lineage>
</organism>
<sequence>MSSQYHISIPENCRSLMCKYLTPEIYTKLREKKTPNGFTLDMAIKSGLSNPDSSIGIYAGDKESYDIFAPIFNPIIKEYHGFEPNEYHQSDLDATHLDISDPDPDGKHILSTRIRVGRNIKDMPLGAAITKEQRDSVESQIVDALTLLEGELEGDYYPLLNMPTDTQNRLISDHFLFKEGDRFLDAAGLNRDWPSGRGIYHNRDKSFLVWVNEEDQLRIISMQKGGNIAEVFGRLATAIKSIEKRLSFSYSNHLGYITSCPTNLGTAMRASVHISLPNLSKDMDRFKSITDKYHLQIRGVNGEHSESKGGVYDISNRRRLGVTEIDAVLDMYHGVVALIEEERR</sequence>
<dbReference type="PANTHER" id="PTHR11547">
    <property type="entry name" value="ARGININE OR CREATINE KINASE"/>
    <property type="match status" value="1"/>
</dbReference>
<dbReference type="InterPro" id="IPR036802">
    <property type="entry name" value="ATP-guanido_PTrfase_N_sf"/>
</dbReference>
<dbReference type="SUPFAM" id="SSF55931">
    <property type="entry name" value="Glutamine synthetase/guanido kinase"/>
    <property type="match status" value="1"/>
</dbReference>
<keyword evidence="3" id="KW-0547">Nucleotide-binding</keyword>
<dbReference type="PROSITE" id="PS00112">
    <property type="entry name" value="PHOSPHAGEN_KINASE"/>
    <property type="match status" value="1"/>
</dbReference>
<dbReference type="Pfam" id="PF00217">
    <property type="entry name" value="ATP-gua_Ptrans"/>
    <property type="match status" value="1"/>
</dbReference>
<dbReference type="FunFam" id="3.30.590.10:FF:000006">
    <property type="entry name" value="Arginine kinase 1"/>
    <property type="match status" value="1"/>
</dbReference>
<dbReference type="PROSITE" id="PS51510">
    <property type="entry name" value="PHOSPHAGEN_KINASE_C"/>
    <property type="match status" value="1"/>
</dbReference>
<proteinExistence type="inferred from homology"/>
<keyword evidence="2 8" id="KW-0808">Transferase</keyword>
<dbReference type="SUPFAM" id="SSF48034">
    <property type="entry name" value="Guanido kinase N-terminal domain"/>
    <property type="match status" value="1"/>
</dbReference>
<reference evidence="8" key="1">
    <citation type="submission" date="2016-10" db="EMBL/GenBank/DDBJ databases">
        <authorList>
            <person name="de Groot N.N."/>
        </authorList>
    </citation>
    <scope>NUCLEOTIDE SEQUENCE</scope>
</reference>
<comment type="similarity">
    <text evidence="1">Belongs to the ATP:guanido phosphotransferase family.</text>
</comment>
<evidence type="ECO:0000256" key="2">
    <source>
        <dbReference type="ARBA" id="ARBA00022679"/>
    </source>
</evidence>
<feature type="domain" description="Phosphagen kinase C-terminal" evidence="7">
    <location>
        <begin position="108"/>
        <end position="344"/>
    </location>
</feature>
<dbReference type="Gene3D" id="3.30.590.10">
    <property type="entry name" value="Glutamine synthetase/guanido kinase, catalytic domain"/>
    <property type="match status" value="1"/>
</dbReference>
<evidence type="ECO:0000256" key="5">
    <source>
        <dbReference type="ARBA" id="ARBA00022840"/>
    </source>
</evidence>
<keyword evidence="4" id="KW-0418">Kinase</keyword>
<feature type="domain" description="Phosphagen kinase N-terminal" evidence="6">
    <location>
        <begin position="1"/>
        <end position="81"/>
    </location>
</feature>
<evidence type="ECO:0000256" key="3">
    <source>
        <dbReference type="ARBA" id="ARBA00022741"/>
    </source>
</evidence>
<dbReference type="CDD" id="cd07931">
    <property type="entry name" value="eukaryotic_phosphagen_kinases"/>
    <property type="match status" value="1"/>
</dbReference>
<evidence type="ECO:0000256" key="4">
    <source>
        <dbReference type="ARBA" id="ARBA00022777"/>
    </source>
</evidence>
<accession>A0A1W1C0C7</accession>